<accession>A0A820PBF1</accession>
<protein>
    <submittedName>
        <fullName evidence="2">Uncharacterized protein</fullName>
    </submittedName>
</protein>
<proteinExistence type="predicted"/>
<comment type="caution">
    <text evidence="2">The sequence shown here is derived from an EMBL/GenBank/DDBJ whole genome shotgun (WGS) entry which is preliminary data.</text>
</comment>
<evidence type="ECO:0000313" key="3">
    <source>
        <dbReference type="Proteomes" id="UP000663881"/>
    </source>
</evidence>
<evidence type="ECO:0000313" key="2">
    <source>
        <dbReference type="EMBL" id="CAF4402294.1"/>
    </source>
</evidence>
<keyword evidence="1" id="KW-1133">Transmembrane helix</keyword>
<keyword evidence="1" id="KW-0812">Transmembrane</keyword>
<reference evidence="2" key="1">
    <citation type="submission" date="2021-02" db="EMBL/GenBank/DDBJ databases">
        <authorList>
            <person name="Nowell W R."/>
        </authorList>
    </citation>
    <scope>NUCLEOTIDE SEQUENCE</scope>
</reference>
<dbReference type="EMBL" id="CAJOAY010027930">
    <property type="protein sequence ID" value="CAF4402294.1"/>
    <property type="molecule type" value="Genomic_DNA"/>
</dbReference>
<feature type="transmembrane region" description="Helical" evidence="1">
    <location>
        <begin position="44"/>
        <end position="62"/>
    </location>
</feature>
<dbReference type="InterPro" id="IPR009003">
    <property type="entry name" value="Peptidase_S1_PA"/>
</dbReference>
<dbReference type="InterPro" id="IPR043504">
    <property type="entry name" value="Peptidase_S1_PA_chymotrypsin"/>
</dbReference>
<gene>
    <name evidence="2" type="ORF">OKA104_LOCUS51465</name>
</gene>
<dbReference type="Gene3D" id="2.40.10.10">
    <property type="entry name" value="Trypsin-like serine proteases"/>
    <property type="match status" value="1"/>
</dbReference>
<evidence type="ECO:0000256" key="1">
    <source>
        <dbReference type="SAM" id="Phobius"/>
    </source>
</evidence>
<sequence>LTSSGHGCATPTYSGIYTRVVAYKDWIQAYTDESYWINVNHGNTILISKIYYFIFIVTLIVFKTFHQ</sequence>
<dbReference type="Proteomes" id="UP000663881">
    <property type="component" value="Unassembled WGS sequence"/>
</dbReference>
<name>A0A820PBF1_9BILA</name>
<keyword evidence="1" id="KW-0472">Membrane</keyword>
<feature type="non-terminal residue" evidence="2">
    <location>
        <position position="1"/>
    </location>
</feature>
<dbReference type="SUPFAM" id="SSF50494">
    <property type="entry name" value="Trypsin-like serine proteases"/>
    <property type="match status" value="1"/>
</dbReference>
<organism evidence="2 3">
    <name type="scientific">Adineta steineri</name>
    <dbReference type="NCBI Taxonomy" id="433720"/>
    <lineage>
        <taxon>Eukaryota</taxon>
        <taxon>Metazoa</taxon>
        <taxon>Spiralia</taxon>
        <taxon>Gnathifera</taxon>
        <taxon>Rotifera</taxon>
        <taxon>Eurotatoria</taxon>
        <taxon>Bdelloidea</taxon>
        <taxon>Adinetida</taxon>
        <taxon>Adinetidae</taxon>
        <taxon>Adineta</taxon>
    </lineage>
</organism>
<dbReference type="AlphaFoldDB" id="A0A820PBF1"/>